<evidence type="ECO:0000313" key="2">
    <source>
        <dbReference type="EMBL" id="KAK2550806.1"/>
    </source>
</evidence>
<evidence type="ECO:0000259" key="1">
    <source>
        <dbReference type="Pfam" id="PF04666"/>
    </source>
</evidence>
<evidence type="ECO:0000313" key="3">
    <source>
        <dbReference type="Proteomes" id="UP001249851"/>
    </source>
</evidence>
<sequence length="135" mass="15699">MFDKPIKKGLLIVIEATSDFYPALENIKTKYGDTDSRRTWRSKENVDASFVMCFCKDISEYYIHLEDDVISSPSFVPKLQAFINGQPKETWLLLDVAVQGSIAKVYHSRDLSNIASYFYLMYDEMPIDWLMEYLA</sequence>
<dbReference type="GO" id="GO:0006487">
    <property type="term" value="P:protein N-linked glycosylation"/>
    <property type="evidence" value="ECO:0007669"/>
    <property type="project" value="TreeGrafter"/>
</dbReference>
<proteinExistence type="predicted"/>
<dbReference type="GO" id="GO:0008375">
    <property type="term" value="F:acetylglucosaminyltransferase activity"/>
    <property type="evidence" value="ECO:0007669"/>
    <property type="project" value="TreeGrafter"/>
</dbReference>
<keyword evidence="3" id="KW-1185">Reference proteome</keyword>
<feature type="domain" description="MGAT4 conserved region" evidence="1">
    <location>
        <begin position="2"/>
        <end position="132"/>
    </location>
</feature>
<dbReference type="InterPro" id="IPR057279">
    <property type="entry name" value="MGAT4"/>
</dbReference>
<comment type="caution">
    <text evidence="2">The sequence shown here is derived from an EMBL/GenBank/DDBJ whole genome shotgun (WGS) entry which is preliminary data.</text>
</comment>
<accession>A0AAD9PXS0</accession>
<protein>
    <recommendedName>
        <fullName evidence="1">MGAT4 conserved region domain-containing protein</fullName>
    </recommendedName>
</protein>
<organism evidence="2 3">
    <name type="scientific">Acropora cervicornis</name>
    <name type="common">Staghorn coral</name>
    <dbReference type="NCBI Taxonomy" id="6130"/>
    <lineage>
        <taxon>Eukaryota</taxon>
        <taxon>Metazoa</taxon>
        <taxon>Cnidaria</taxon>
        <taxon>Anthozoa</taxon>
        <taxon>Hexacorallia</taxon>
        <taxon>Scleractinia</taxon>
        <taxon>Astrocoeniina</taxon>
        <taxon>Acroporidae</taxon>
        <taxon>Acropora</taxon>
    </lineage>
</organism>
<dbReference type="Proteomes" id="UP001249851">
    <property type="component" value="Unassembled WGS sequence"/>
</dbReference>
<reference evidence="2" key="1">
    <citation type="journal article" date="2023" name="G3 (Bethesda)">
        <title>Whole genome assembly and annotation of the endangered Caribbean coral Acropora cervicornis.</title>
        <authorList>
            <person name="Selwyn J.D."/>
            <person name="Vollmer S.V."/>
        </authorList>
    </citation>
    <scope>NUCLEOTIDE SEQUENCE</scope>
    <source>
        <strain evidence="2">K2</strain>
    </source>
</reference>
<dbReference type="EMBL" id="JARQWQ010000106">
    <property type="protein sequence ID" value="KAK2550806.1"/>
    <property type="molecule type" value="Genomic_DNA"/>
</dbReference>
<dbReference type="PANTHER" id="PTHR12062:SF33">
    <property type="entry name" value="ALPHA-1,6-MANNOSYL-GLYCOPROTEIN 4-BETA-N-ACETYLGLUCOSAMINYLTRANSFERASE-LIKE"/>
    <property type="match status" value="1"/>
</dbReference>
<dbReference type="Pfam" id="PF04666">
    <property type="entry name" value="MGAT4_cons"/>
    <property type="match status" value="1"/>
</dbReference>
<gene>
    <name evidence="2" type="ORF">P5673_028487</name>
</gene>
<dbReference type="PANTHER" id="PTHR12062">
    <property type="entry name" value="N-ACETYLGLUCOSAMINYLTRANSFERASE VI"/>
    <property type="match status" value="1"/>
</dbReference>
<dbReference type="InterPro" id="IPR006759">
    <property type="entry name" value="Glyco_transf_54"/>
</dbReference>
<name>A0AAD9PXS0_ACRCE</name>
<dbReference type="AlphaFoldDB" id="A0AAD9PXS0"/>
<reference evidence="2" key="2">
    <citation type="journal article" date="2023" name="Science">
        <title>Genomic signatures of disease resistance in endangered staghorn corals.</title>
        <authorList>
            <person name="Vollmer S.V."/>
            <person name="Selwyn J.D."/>
            <person name="Despard B.A."/>
            <person name="Roesel C.L."/>
        </authorList>
    </citation>
    <scope>NUCLEOTIDE SEQUENCE</scope>
    <source>
        <strain evidence="2">K2</strain>
    </source>
</reference>